<organism evidence="1 2">
    <name type="scientific">Synaphobranchus kaupii</name>
    <name type="common">Kaup's arrowtooth eel</name>
    <dbReference type="NCBI Taxonomy" id="118154"/>
    <lineage>
        <taxon>Eukaryota</taxon>
        <taxon>Metazoa</taxon>
        <taxon>Chordata</taxon>
        <taxon>Craniata</taxon>
        <taxon>Vertebrata</taxon>
        <taxon>Euteleostomi</taxon>
        <taxon>Actinopterygii</taxon>
        <taxon>Neopterygii</taxon>
        <taxon>Teleostei</taxon>
        <taxon>Anguilliformes</taxon>
        <taxon>Synaphobranchidae</taxon>
        <taxon>Synaphobranchus</taxon>
    </lineage>
</organism>
<comment type="caution">
    <text evidence="1">The sequence shown here is derived from an EMBL/GenBank/DDBJ whole genome shotgun (WGS) entry which is preliminary data.</text>
</comment>
<dbReference type="AlphaFoldDB" id="A0A9Q1EYJ5"/>
<evidence type="ECO:0000313" key="2">
    <source>
        <dbReference type="Proteomes" id="UP001152622"/>
    </source>
</evidence>
<keyword evidence="2" id="KW-1185">Reference proteome</keyword>
<dbReference type="EMBL" id="JAINUF010000010">
    <property type="protein sequence ID" value="KAJ8347573.1"/>
    <property type="molecule type" value="Genomic_DNA"/>
</dbReference>
<gene>
    <name evidence="1" type="ORF">SKAU_G00261620</name>
</gene>
<proteinExistence type="predicted"/>
<protein>
    <submittedName>
        <fullName evidence="1">Uncharacterized protein</fullName>
    </submittedName>
</protein>
<reference evidence="1" key="1">
    <citation type="journal article" date="2023" name="Science">
        <title>Genome structures resolve the early diversification of teleost fishes.</title>
        <authorList>
            <person name="Parey E."/>
            <person name="Louis A."/>
            <person name="Montfort J."/>
            <person name="Bouchez O."/>
            <person name="Roques C."/>
            <person name="Iampietro C."/>
            <person name="Lluch J."/>
            <person name="Castinel A."/>
            <person name="Donnadieu C."/>
            <person name="Desvignes T."/>
            <person name="Floi Bucao C."/>
            <person name="Jouanno E."/>
            <person name="Wen M."/>
            <person name="Mejri S."/>
            <person name="Dirks R."/>
            <person name="Jansen H."/>
            <person name="Henkel C."/>
            <person name="Chen W.J."/>
            <person name="Zahm M."/>
            <person name="Cabau C."/>
            <person name="Klopp C."/>
            <person name="Thompson A.W."/>
            <person name="Robinson-Rechavi M."/>
            <person name="Braasch I."/>
            <person name="Lecointre G."/>
            <person name="Bobe J."/>
            <person name="Postlethwait J.H."/>
            <person name="Berthelot C."/>
            <person name="Roest Crollius H."/>
            <person name="Guiguen Y."/>
        </authorList>
    </citation>
    <scope>NUCLEOTIDE SEQUENCE</scope>
    <source>
        <strain evidence="1">WJC10195</strain>
    </source>
</reference>
<sequence length="86" mass="9725">MMKNEVESGQETFIKTALTKWHRLKTKIIHLVNHDNDLGQMCLPATGLQTFGGPHHLPPANRRLRKPGMLMTEANSAEYNLKSRSS</sequence>
<dbReference type="Proteomes" id="UP001152622">
    <property type="component" value="Chromosome 10"/>
</dbReference>
<accession>A0A9Q1EYJ5</accession>
<evidence type="ECO:0000313" key="1">
    <source>
        <dbReference type="EMBL" id="KAJ8347573.1"/>
    </source>
</evidence>
<name>A0A9Q1EYJ5_SYNKA</name>